<dbReference type="InterPro" id="IPR001789">
    <property type="entry name" value="Sig_transdc_resp-reg_receiver"/>
</dbReference>
<dbReference type="Pfam" id="PF00072">
    <property type="entry name" value="Response_reg"/>
    <property type="match status" value="1"/>
</dbReference>
<keyword evidence="5" id="KW-0804">Transcription</keyword>
<feature type="domain" description="OmpR/PhoB-type" evidence="9">
    <location>
        <begin position="132"/>
        <end position="227"/>
    </location>
</feature>
<proteinExistence type="predicted"/>
<name>A0AA96DJX7_9BACT</name>
<dbReference type="GO" id="GO:0000976">
    <property type="term" value="F:transcription cis-regulatory region binding"/>
    <property type="evidence" value="ECO:0007669"/>
    <property type="project" value="TreeGrafter"/>
</dbReference>
<dbReference type="GO" id="GO:0005829">
    <property type="term" value="C:cytosol"/>
    <property type="evidence" value="ECO:0007669"/>
    <property type="project" value="TreeGrafter"/>
</dbReference>
<organism evidence="10">
    <name type="scientific">Arcobacter sp. AZ-2023</name>
    <dbReference type="NCBI Taxonomy" id="3074453"/>
    <lineage>
        <taxon>Bacteria</taxon>
        <taxon>Pseudomonadati</taxon>
        <taxon>Campylobacterota</taxon>
        <taxon>Epsilonproteobacteria</taxon>
        <taxon>Campylobacterales</taxon>
        <taxon>Arcobacteraceae</taxon>
        <taxon>Arcobacter</taxon>
    </lineage>
</organism>
<dbReference type="PROSITE" id="PS50110">
    <property type="entry name" value="RESPONSE_REGULATORY"/>
    <property type="match status" value="1"/>
</dbReference>
<evidence type="ECO:0000256" key="4">
    <source>
        <dbReference type="ARBA" id="ARBA00023125"/>
    </source>
</evidence>
<feature type="domain" description="Response regulatory" evidence="8">
    <location>
        <begin position="12"/>
        <end position="126"/>
    </location>
</feature>
<dbReference type="InterPro" id="IPR036388">
    <property type="entry name" value="WH-like_DNA-bd_sf"/>
</dbReference>
<dbReference type="EMBL" id="CP134854">
    <property type="protein sequence ID" value="WNL29420.1"/>
    <property type="molecule type" value="Genomic_DNA"/>
</dbReference>
<dbReference type="SUPFAM" id="SSF52172">
    <property type="entry name" value="CheY-like"/>
    <property type="match status" value="1"/>
</dbReference>
<evidence type="ECO:0000256" key="7">
    <source>
        <dbReference type="PROSITE-ProRule" id="PRU01091"/>
    </source>
</evidence>
<dbReference type="PANTHER" id="PTHR48111">
    <property type="entry name" value="REGULATOR OF RPOS"/>
    <property type="match status" value="1"/>
</dbReference>
<dbReference type="GO" id="GO:0006355">
    <property type="term" value="P:regulation of DNA-templated transcription"/>
    <property type="evidence" value="ECO:0007669"/>
    <property type="project" value="InterPro"/>
</dbReference>
<evidence type="ECO:0000259" key="9">
    <source>
        <dbReference type="PROSITE" id="PS51755"/>
    </source>
</evidence>
<dbReference type="GO" id="GO:0032993">
    <property type="term" value="C:protein-DNA complex"/>
    <property type="evidence" value="ECO:0007669"/>
    <property type="project" value="TreeGrafter"/>
</dbReference>
<feature type="modified residue" description="4-aspartylphosphate" evidence="6">
    <location>
        <position position="61"/>
    </location>
</feature>
<dbReference type="InterPro" id="IPR039420">
    <property type="entry name" value="WalR-like"/>
</dbReference>
<dbReference type="SUPFAM" id="SSF46894">
    <property type="entry name" value="C-terminal effector domain of the bipartite response regulators"/>
    <property type="match status" value="1"/>
</dbReference>
<dbReference type="CDD" id="cd00156">
    <property type="entry name" value="REC"/>
    <property type="match status" value="1"/>
</dbReference>
<accession>A0AA96DJX7</accession>
<dbReference type="InterPro" id="IPR016032">
    <property type="entry name" value="Sig_transdc_resp-reg_C-effctor"/>
</dbReference>
<dbReference type="InterPro" id="IPR011006">
    <property type="entry name" value="CheY-like_superfamily"/>
</dbReference>
<dbReference type="Gene3D" id="1.10.10.10">
    <property type="entry name" value="Winged helix-like DNA-binding domain superfamily/Winged helix DNA-binding domain"/>
    <property type="match status" value="1"/>
</dbReference>
<keyword evidence="2" id="KW-0902">Two-component regulatory system</keyword>
<dbReference type="SMART" id="SM00862">
    <property type="entry name" value="Trans_reg_C"/>
    <property type="match status" value="1"/>
</dbReference>
<evidence type="ECO:0000313" key="10">
    <source>
        <dbReference type="EMBL" id="WNL29420.1"/>
    </source>
</evidence>
<dbReference type="AlphaFoldDB" id="A0AA96DJX7"/>
<sequence length="228" mass="26640">MFKNLAILKSLTVLYAEDDLVIQDSISRILKMFFKDVVIANDGKEAIENYNNKKIDILILDYVMPNLNGYETAKIVRKKDKKIPILITSAYTDKEKLLNAIELNLIKYIEKPILYDDLIKVFENIIKYMEENNLLQIKLDENIYYSFVDKNIIKNGEKITLTKNEVLFLELLLEKPNHLISKNIIENSVFKASVDENTLRNMVYRLRKKIDTDTIATIKDLGYIIKIK</sequence>
<dbReference type="Gene3D" id="3.40.50.2300">
    <property type="match status" value="1"/>
</dbReference>
<dbReference type="PANTHER" id="PTHR48111:SF1">
    <property type="entry name" value="TWO-COMPONENT RESPONSE REGULATOR ORR33"/>
    <property type="match status" value="1"/>
</dbReference>
<keyword evidence="4 7" id="KW-0238">DNA-binding</keyword>
<feature type="DNA-binding region" description="OmpR/PhoB-type" evidence="7">
    <location>
        <begin position="132"/>
        <end position="227"/>
    </location>
</feature>
<dbReference type="GO" id="GO:0000156">
    <property type="term" value="F:phosphorelay response regulator activity"/>
    <property type="evidence" value="ECO:0007669"/>
    <property type="project" value="TreeGrafter"/>
</dbReference>
<protein>
    <submittedName>
        <fullName evidence="10">Response regulator</fullName>
    </submittedName>
</protein>
<dbReference type="SMART" id="SM00448">
    <property type="entry name" value="REC"/>
    <property type="match status" value="1"/>
</dbReference>
<evidence type="ECO:0000256" key="3">
    <source>
        <dbReference type="ARBA" id="ARBA00023015"/>
    </source>
</evidence>
<keyword evidence="1 6" id="KW-0597">Phosphoprotein</keyword>
<evidence type="ECO:0000259" key="8">
    <source>
        <dbReference type="PROSITE" id="PS50110"/>
    </source>
</evidence>
<gene>
    <name evidence="10" type="ORF">RMQ68_08600</name>
</gene>
<evidence type="ECO:0000256" key="6">
    <source>
        <dbReference type="PROSITE-ProRule" id="PRU00169"/>
    </source>
</evidence>
<reference evidence="10" key="1">
    <citation type="submission" date="2023-09" db="EMBL/GenBank/DDBJ databases">
        <title>Arcobacter tbilisiensis sp. nov. isolated from chicken meat in Tbilisi, Georgia.</title>
        <authorList>
            <person name="Matthias R."/>
            <person name="Zautner A.E."/>
        </authorList>
    </citation>
    <scope>NUCLEOTIDE SEQUENCE</scope>
    <source>
        <strain evidence="10">LEO 52</strain>
    </source>
</reference>
<dbReference type="PROSITE" id="PS51755">
    <property type="entry name" value="OMPR_PHOB"/>
    <property type="match status" value="1"/>
</dbReference>
<evidence type="ECO:0000256" key="1">
    <source>
        <dbReference type="ARBA" id="ARBA00022553"/>
    </source>
</evidence>
<evidence type="ECO:0000256" key="5">
    <source>
        <dbReference type="ARBA" id="ARBA00023163"/>
    </source>
</evidence>
<dbReference type="InterPro" id="IPR001867">
    <property type="entry name" value="OmpR/PhoB-type_DNA-bd"/>
</dbReference>
<keyword evidence="3" id="KW-0805">Transcription regulation</keyword>
<evidence type="ECO:0000256" key="2">
    <source>
        <dbReference type="ARBA" id="ARBA00023012"/>
    </source>
</evidence>
<dbReference type="Pfam" id="PF00486">
    <property type="entry name" value="Trans_reg_C"/>
    <property type="match status" value="1"/>
</dbReference>